<gene>
    <name evidence="1" type="ORF">F1735_23735</name>
</gene>
<protein>
    <recommendedName>
        <fullName evidence="3">N-acetyltransferase domain-containing protein</fullName>
    </recommendedName>
</protein>
<accession>A0ABX0N5A1</accession>
<evidence type="ECO:0000313" key="1">
    <source>
        <dbReference type="EMBL" id="NHZ65274.1"/>
    </source>
</evidence>
<sequence>MTLQTTEFFRTHLAPLYRQLLTHPITKNYLSGTAIRYDGKVLVDADRFTFPFCTLSTLELAHLFSIFNSSRVHVQAQHSHNADEAPPGLYVTVINTKAIQVPHKNRSGIFVEETETVGLFIDGLHIDHFFLNKYLTPPMLGTIAFTLCAMTAHRAGLKTISLIAAGGKGFNRRHVGFKVWPKLGFDANLLPDEVKAIAHLQSCRTVQDVLQRDPAWWETNGSQRLMTFDLNAVPGTSWQKLLPYVRAKANFGANHG</sequence>
<keyword evidence="2" id="KW-1185">Reference proteome</keyword>
<dbReference type="Proteomes" id="UP000610594">
    <property type="component" value="Unassembled WGS sequence"/>
</dbReference>
<name>A0ABX0N5A1_9BURK</name>
<dbReference type="RefSeq" id="WP_167239233.1">
    <property type="nucleotide sequence ID" value="NZ_WHJF01000077.1"/>
</dbReference>
<proteinExistence type="predicted"/>
<dbReference type="EMBL" id="WHJF01000077">
    <property type="protein sequence ID" value="NHZ65274.1"/>
    <property type="molecule type" value="Genomic_DNA"/>
</dbReference>
<organism evidence="1 2">
    <name type="scientific">Massilia genomosp. 1</name>
    <dbReference type="NCBI Taxonomy" id="2609280"/>
    <lineage>
        <taxon>Bacteria</taxon>
        <taxon>Pseudomonadati</taxon>
        <taxon>Pseudomonadota</taxon>
        <taxon>Betaproteobacteria</taxon>
        <taxon>Burkholderiales</taxon>
        <taxon>Oxalobacteraceae</taxon>
        <taxon>Telluria group</taxon>
        <taxon>Massilia</taxon>
    </lineage>
</organism>
<comment type="caution">
    <text evidence="1">The sequence shown here is derived from an EMBL/GenBank/DDBJ whole genome shotgun (WGS) entry which is preliminary data.</text>
</comment>
<evidence type="ECO:0008006" key="3">
    <source>
        <dbReference type="Google" id="ProtNLM"/>
    </source>
</evidence>
<evidence type="ECO:0000313" key="2">
    <source>
        <dbReference type="Proteomes" id="UP000610594"/>
    </source>
</evidence>
<reference evidence="1 2" key="1">
    <citation type="submission" date="2019-10" db="EMBL/GenBank/DDBJ databases">
        <title>Taxonomy of Antarctic Massilia spp.: description of Massilia rubra sp. nov., Massilia aquatica sp. nov., Massilia mucilaginosa sp. nov., Massilia frigida sp. nov. isolated from streams, lakes and regoliths.</title>
        <authorList>
            <person name="Holochova P."/>
            <person name="Sedlacek I."/>
            <person name="Kralova S."/>
            <person name="Maslanova I."/>
            <person name="Busse H.-J."/>
            <person name="Stankova E."/>
            <person name="Vrbovska V."/>
            <person name="Kovarovic V."/>
            <person name="Bartak M."/>
            <person name="Svec P."/>
            <person name="Pantucek R."/>
        </authorList>
    </citation>
    <scope>NUCLEOTIDE SEQUENCE [LARGE SCALE GENOMIC DNA]</scope>
    <source>
        <strain evidence="1 2">CCM 8694</strain>
    </source>
</reference>